<organism evidence="1 2">
    <name type="scientific">Aeromicrobium senzhongii</name>
    <dbReference type="NCBI Taxonomy" id="2663859"/>
    <lineage>
        <taxon>Bacteria</taxon>
        <taxon>Bacillati</taxon>
        <taxon>Actinomycetota</taxon>
        <taxon>Actinomycetes</taxon>
        <taxon>Propionibacteriales</taxon>
        <taxon>Nocardioidaceae</taxon>
        <taxon>Aeromicrobium</taxon>
    </lineage>
</organism>
<dbReference type="AlphaFoldDB" id="A0A8I0K285"/>
<sequence length="101" mass="11286">MDRDQLAHDMAMAYIHNRYGAEVSGEFSVSSSTDYDSGAVNDVSGKGTVETDRLPEVFEVETTRVKTGERHLFGLGPAKTMEVSTGQYAVDRVFRRMIEDY</sequence>
<evidence type="ECO:0000313" key="2">
    <source>
        <dbReference type="Proteomes" id="UP000620591"/>
    </source>
</evidence>
<accession>A0A8I0K285</accession>
<proteinExistence type="predicted"/>
<evidence type="ECO:0000313" key="1">
    <source>
        <dbReference type="EMBL" id="MBC9225939.1"/>
    </source>
</evidence>
<reference evidence="1" key="1">
    <citation type="submission" date="2020-09" db="EMBL/GenBank/DDBJ databases">
        <title>Novel species in genus Aeromicrobium.</title>
        <authorList>
            <person name="Zhang G."/>
        </authorList>
    </citation>
    <scope>NUCLEOTIDE SEQUENCE</scope>
    <source>
        <strain evidence="1">Zg-636</strain>
    </source>
</reference>
<comment type="caution">
    <text evidence="1">The sequence shown here is derived from an EMBL/GenBank/DDBJ whole genome shotgun (WGS) entry which is preliminary data.</text>
</comment>
<protein>
    <submittedName>
        <fullName evidence="1">Uncharacterized protein</fullName>
    </submittedName>
</protein>
<dbReference type="EMBL" id="JACTVM010000001">
    <property type="protein sequence ID" value="MBC9225939.1"/>
    <property type="molecule type" value="Genomic_DNA"/>
</dbReference>
<dbReference type="RefSeq" id="WP_187768944.1">
    <property type="nucleotide sequence ID" value="NZ_JACTVM010000001.1"/>
</dbReference>
<gene>
    <name evidence="1" type="ORF">IBG24_06405</name>
</gene>
<dbReference type="Proteomes" id="UP000620591">
    <property type="component" value="Unassembled WGS sequence"/>
</dbReference>
<name>A0A8I0K285_9ACTN</name>